<dbReference type="Proteomes" id="UP000887574">
    <property type="component" value="Unplaced"/>
</dbReference>
<protein>
    <submittedName>
        <fullName evidence="3">Uncharacterized protein</fullName>
    </submittedName>
</protein>
<organism evidence="2 3">
    <name type="scientific">Ditylenchus dipsaci</name>
    <dbReference type="NCBI Taxonomy" id="166011"/>
    <lineage>
        <taxon>Eukaryota</taxon>
        <taxon>Metazoa</taxon>
        <taxon>Ecdysozoa</taxon>
        <taxon>Nematoda</taxon>
        <taxon>Chromadorea</taxon>
        <taxon>Rhabditida</taxon>
        <taxon>Tylenchina</taxon>
        <taxon>Tylenchomorpha</taxon>
        <taxon>Sphaerularioidea</taxon>
        <taxon>Anguinidae</taxon>
        <taxon>Anguininae</taxon>
        <taxon>Ditylenchus</taxon>
    </lineage>
</organism>
<proteinExistence type="predicted"/>
<keyword evidence="1" id="KW-1133">Transmembrane helix</keyword>
<feature type="transmembrane region" description="Helical" evidence="1">
    <location>
        <begin position="12"/>
        <end position="32"/>
    </location>
</feature>
<accession>A0A915E1Y9</accession>
<keyword evidence="1" id="KW-0812">Transmembrane</keyword>
<evidence type="ECO:0000256" key="1">
    <source>
        <dbReference type="SAM" id="Phobius"/>
    </source>
</evidence>
<keyword evidence="2" id="KW-1185">Reference proteome</keyword>
<name>A0A915E1Y9_9BILA</name>
<keyword evidence="1" id="KW-0472">Membrane</keyword>
<dbReference type="WBParaSite" id="jg25018">
    <property type="protein sequence ID" value="jg25018"/>
    <property type="gene ID" value="jg25018"/>
</dbReference>
<reference evidence="3" key="1">
    <citation type="submission" date="2022-11" db="UniProtKB">
        <authorList>
            <consortium name="WormBaseParasite"/>
        </authorList>
    </citation>
    <scope>IDENTIFICATION</scope>
</reference>
<sequence length="116" mass="13651">MILSNCCSDWILMSWCIIASLFVQGIWVSVFARVREETHARTGHQRFLDAEDDDEYFTELQKKEAEVEAKKRETFAMLFRLFNYMAESGPSTPWLFLSCFFTLCPEFLCPTTLVKW</sequence>
<evidence type="ECO:0000313" key="2">
    <source>
        <dbReference type="Proteomes" id="UP000887574"/>
    </source>
</evidence>
<dbReference type="AlphaFoldDB" id="A0A915E1Y9"/>
<evidence type="ECO:0000313" key="3">
    <source>
        <dbReference type="WBParaSite" id="jg25018"/>
    </source>
</evidence>